<evidence type="ECO:0000313" key="2">
    <source>
        <dbReference type="Proteomes" id="UP000307720"/>
    </source>
</evidence>
<reference evidence="1" key="1">
    <citation type="submission" date="2019-04" db="EMBL/GenBank/DDBJ databases">
        <title>Microbes associate with the intestines of laboratory mice.</title>
        <authorList>
            <person name="Navarre W."/>
            <person name="Wong E."/>
            <person name="Huang K."/>
            <person name="Tropini C."/>
            <person name="Ng K."/>
            <person name="Yu B."/>
        </authorList>
    </citation>
    <scope>NUCLEOTIDE SEQUENCE</scope>
    <source>
        <strain evidence="1">NM72_1-8</strain>
    </source>
</reference>
<evidence type="ECO:0000313" key="1">
    <source>
        <dbReference type="EMBL" id="TGX99463.1"/>
    </source>
</evidence>
<keyword evidence="2" id="KW-1185">Reference proteome</keyword>
<protein>
    <submittedName>
        <fullName evidence="1">Pyrimidine-nucleoside phosphorylase</fullName>
        <ecNumber evidence="1">2.4.2.2</ecNumber>
    </submittedName>
</protein>
<name>A0AC61R299_9FIRM</name>
<keyword evidence="1" id="KW-0328">Glycosyltransferase</keyword>
<dbReference type="EMBL" id="SRZB01000007">
    <property type="protein sequence ID" value="TGX99463.1"/>
    <property type="molecule type" value="Genomic_DNA"/>
</dbReference>
<dbReference type="Proteomes" id="UP000307720">
    <property type="component" value="Unassembled WGS sequence"/>
</dbReference>
<gene>
    <name evidence="1" type="ORF">E5357_05190</name>
</gene>
<accession>A0AC61R299</accession>
<comment type="caution">
    <text evidence="1">The sequence shown here is derived from an EMBL/GenBank/DDBJ whole genome shotgun (WGS) entry which is preliminary data.</text>
</comment>
<sequence>MRMYDIIMKKRNGGTLAEEELRFAVNGYVTGKIPDYQISALLMAVWFQGMNDTETAVLTDAMAKSGDMVDLSPIEGVKVDKHSTGGVGDKTTLVVAPLAAACGVKVAKMSGRGLGHTGGTVDKLESIPGLRTAFGQQEFFDIVNRTGICVAGQSGNLAPADKKLYALRDVTATVDSIPLIASSIMSKKLAAGSDCILLDVKTGSGAFMKSLEDSIALAEKMVAIGEHAGRKTAALITNMDIPLGNYIGNSLEVIEAAETLKGKGPEDLTEVCLSLAANMLYLAGRGSMGECMAQVQAALRDGSALEKLVEMAEAQGGDGSVIRDTSLFPRAPYEYQVRASCEGWITRMDTEAVGISSALLGAGRTAKEDSVDYSAGIILKKKTGDYVREGEALAVLLASEKTLFGESEKVFMGALEFSGQKPEREPLIFARVEKEKIVRF</sequence>
<organism evidence="1 2">
    <name type="scientific">Hominisplanchenecus murintestinalis</name>
    <dbReference type="NCBI Taxonomy" id="2941517"/>
    <lineage>
        <taxon>Bacteria</taxon>
        <taxon>Bacillati</taxon>
        <taxon>Bacillota</taxon>
        <taxon>Clostridia</taxon>
        <taxon>Lachnospirales</taxon>
        <taxon>Lachnospiraceae</taxon>
        <taxon>Hominisplanchenecus</taxon>
    </lineage>
</organism>
<proteinExistence type="predicted"/>
<keyword evidence="1" id="KW-0808">Transferase</keyword>
<dbReference type="EC" id="2.4.2.2" evidence="1"/>